<evidence type="ECO:0000256" key="10">
    <source>
        <dbReference type="ARBA" id="ARBA00023316"/>
    </source>
</evidence>
<evidence type="ECO:0000259" key="12">
    <source>
        <dbReference type="SMART" id="SM00047"/>
    </source>
</evidence>
<gene>
    <name evidence="13" type="ORF">C8D93_109159</name>
</gene>
<dbReference type="Proteomes" id="UP000248330">
    <property type="component" value="Unassembled WGS sequence"/>
</dbReference>
<evidence type="ECO:0000256" key="5">
    <source>
        <dbReference type="ARBA" id="ARBA00013433"/>
    </source>
</evidence>
<protein>
    <recommendedName>
        <fullName evidence="5">Peptidoglycan hydrolase FlgJ</fullName>
    </recommendedName>
    <alternativeName>
        <fullName evidence="11">Muramidase FlgJ</fullName>
    </alternativeName>
</protein>
<dbReference type="InterPro" id="IPR023346">
    <property type="entry name" value="Lysozyme-like_dom_sf"/>
</dbReference>
<comment type="subcellular location">
    <subcellularLocation>
        <location evidence="2">Periplasm</location>
    </subcellularLocation>
</comment>
<evidence type="ECO:0000256" key="1">
    <source>
        <dbReference type="ARBA" id="ARBA00002954"/>
    </source>
</evidence>
<accession>A0A318E907</accession>
<dbReference type="GO" id="GO:0004040">
    <property type="term" value="F:amidase activity"/>
    <property type="evidence" value="ECO:0007669"/>
    <property type="project" value="InterPro"/>
</dbReference>
<keyword evidence="6" id="KW-0574">Periplasm</keyword>
<dbReference type="Gene3D" id="1.10.530.10">
    <property type="match status" value="1"/>
</dbReference>
<evidence type="ECO:0000256" key="11">
    <source>
        <dbReference type="ARBA" id="ARBA00030835"/>
    </source>
</evidence>
<evidence type="ECO:0000256" key="2">
    <source>
        <dbReference type="ARBA" id="ARBA00004418"/>
    </source>
</evidence>
<evidence type="ECO:0000256" key="8">
    <source>
        <dbReference type="ARBA" id="ARBA00022801"/>
    </source>
</evidence>
<keyword evidence="7" id="KW-1005">Bacterial flagellum biogenesis</keyword>
<dbReference type="SUPFAM" id="SSF53955">
    <property type="entry name" value="Lysozyme-like"/>
    <property type="match status" value="1"/>
</dbReference>
<evidence type="ECO:0000256" key="3">
    <source>
        <dbReference type="ARBA" id="ARBA00006880"/>
    </source>
</evidence>
<keyword evidence="9" id="KW-0326">Glycosidase</keyword>
<dbReference type="GO" id="GO:0071555">
    <property type="term" value="P:cell wall organization"/>
    <property type="evidence" value="ECO:0007669"/>
    <property type="project" value="UniProtKB-KW"/>
</dbReference>
<dbReference type="RefSeq" id="WP_110266161.1">
    <property type="nucleotide sequence ID" value="NZ_CAWNXA010000009.1"/>
</dbReference>
<dbReference type="AlphaFoldDB" id="A0A318E907"/>
<feature type="domain" description="Mannosyl-glycoprotein endo-beta-N-acetylglucosamidase-like" evidence="12">
    <location>
        <begin position="139"/>
        <end position="300"/>
    </location>
</feature>
<dbReference type="GO" id="GO:0016798">
    <property type="term" value="F:hydrolase activity, acting on glycosyl bonds"/>
    <property type="evidence" value="ECO:0007669"/>
    <property type="project" value="UniProtKB-KW"/>
</dbReference>
<dbReference type="Pfam" id="PF01832">
    <property type="entry name" value="Glucosaminidase"/>
    <property type="match status" value="1"/>
</dbReference>
<dbReference type="NCBIfam" id="TIGR02541">
    <property type="entry name" value="flagell_FlgJ"/>
    <property type="match status" value="1"/>
</dbReference>
<name>A0A318E907_9GAMM</name>
<evidence type="ECO:0000313" key="13">
    <source>
        <dbReference type="EMBL" id="PXV65780.1"/>
    </source>
</evidence>
<keyword evidence="13" id="KW-0282">Flagellum</keyword>
<dbReference type="InterPro" id="IPR013377">
    <property type="entry name" value="FlgJ"/>
</dbReference>
<dbReference type="Gene3D" id="2.10.70.40">
    <property type="entry name" value="peptidoglycan hydrolase"/>
    <property type="match status" value="1"/>
</dbReference>
<evidence type="ECO:0000256" key="4">
    <source>
        <dbReference type="ARBA" id="ARBA00007974"/>
    </source>
</evidence>
<dbReference type="EMBL" id="QICN01000009">
    <property type="protein sequence ID" value="PXV65780.1"/>
    <property type="molecule type" value="Genomic_DNA"/>
</dbReference>
<keyword evidence="10" id="KW-0961">Cell wall biogenesis/degradation</keyword>
<comment type="similarity">
    <text evidence="3">In the N-terminal section; belongs to the FlgJ family.</text>
</comment>
<evidence type="ECO:0000256" key="9">
    <source>
        <dbReference type="ARBA" id="ARBA00023295"/>
    </source>
</evidence>
<dbReference type="GO" id="GO:0071973">
    <property type="term" value="P:bacterial-type flagellum-dependent cell motility"/>
    <property type="evidence" value="ECO:0007669"/>
    <property type="project" value="TreeGrafter"/>
</dbReference>
<sequence>MQSAAVTDFSQYAQLRAQARSDDPAALRETAKQFEALLMQQMLKSMRAASLGDDVLGGEQTQFYQEMFDQQIAQHLAAGRGLGVADLMIRQMQGGAGATQSGTSAVAPLPTRGPVPLAAQAGAGPEPAIDAVRASRVQDASHERSPEDFVRSILPHAEKAAARIGVPARVLVAQAALETGWGRHAMQRDDGSPAFNFFGIKADTRWQGEKVQTMTSEFENGTMQRQSAEFRAYASPAAAFDDYVRFLQSNPRYAEALRHGGDAERFTSGLQKAGYATDPAYAQKIHRIADGQTMKAALHAARPARLIEV</sequence>
<dbReference type="Pfam" id="PF10135">
    <property type="entry name" value="Rod-binding"/>
    <property type="match status" value="1"/>
</dbReference>
<dbReference type="PRINTS" id="PR01002">
    <property type="entry name" value="FLGFLGJ"/>
</dbReference>
<evidence type="ECO:0000256" key="7">
    <source>
        <dbReference type="ARBA" id="ARBA00022795"/>
    </source>
</evidence>
<keyword evidence="13" id="KW-0966">Cell projection</keyword>
<comment type="caution">
    <text evidence="13">The sequence shown here is derived from an EMBL/GenBank/DDBJ whole genome shotgun (WGS) entry which is preliminary data.</text>
</comment>
<evidence type="ECO:0000256" key="6">
    <source>
        <dbReference type="ARBA" id="ARBA00022764"/>
    </source>
</evidence>
<dbReference type="OrthoDB" id="289937at2"/>
<keyword evidence="13" id="KW-0969">Cilium</keyword>
<keyword evidence="14" id="KW-1185">Reference proteome</keyword>
<keyword evidence="8" id="KW-0378">Hydrolase</keyword>
<reference evidence="13 14" key="1">
    <citation type="submission" date="2018-04" db="EMBL/GenBank/DDBJ databases">
        <title>Genomic Encyclopedia of Type Strains, Phase IV (KMG-IV): sequencing the most valuable type-strain genomes for metagenomic binning, comparative biology and taxonomic classification.</title>
        <authorList>
            <person name="Goeker M."/>
        </authorList>
    </citation>
    <scope>NUCLEOTIDE SEQUENCE [LARGE SCALE GENOMIC DNA]</scope>
    <source>
        <strain evidence="13 14">DSM 104150</strain>
    </source>
</reference>
<dbReference type="GO" id="GO:0044780">
    <property type="term" value="P:bacterial-type flagellum assembly"/>
    <property type="evidence" value="ECO:0007669"/>
    <property type="project" value="InterPro"/>
</dbReference>
<evidence type="ECO:0000313" key="14">
    <source>
        <dbReference type="Proteomes" id="UP000248330"/>
    </source>
</evidence>
<comment type="function">
    <text evidence="1">Flagellum-specific muramidase which hydrolyzes the peptidoglycan layer to assemble the rod structure in the periplasmic space.</text>
</comment>
<dbReference type="GO" id="GO:0042597">
    <property type="term" value="C:periplasmic space"/>
    <property type="evidence" value="ECO:0007669"/>
    <property type="project" value="UniProtKB-SubCell"/>
</dbReference>
<dbReference type="InterPro" id="IPR002901">
    <property type="entry name" value="MGlyc_endo_b_GlcNAc-like_dom"/>
</dbReference>
<proteinExistence type="inferred from homology"/>
<dbReference type="PANTHER" id="PTHR33308">
    <property type="entry name" value="PEPTIDOGLYCAN HYDROLASE FLGJ"/>
    <property type="match status" value="1"/>
</dbReference>
<dbReference type="InterPro" id="IPR051056">
    <property type="entry name" value="Glycosyl_Hydrolase_73"/>
</dbReference>
<dbReference type="PANTHER" id="PTHR33308:SF9">
    <property type="entry name" value="PEPTIDOGLYCAN HYDROLASE FLGJ"/>
    <property type="match status" value="1"/>
</dbReference>
<organism evidence="13 14">
    <name type="scientific">Sinimarinibacterium flocculans</name>
    <dbReference type="NCBI Taxonomy" id="985250"/>
    <lineage>
        <taxon>Bacteria</taxon>
        <taxon>Pseudomonadati</taxon>
        <taxon>Pseudomonadota</taxon>
        <taxon>Gammaproteobacteria</taxon>
        <taxon>Nevskiales</taxon>
        <taxon>Nevskiaceae</taxon>
        <taxon>Sinimarinibacterium</taxon>
    </lineage>
</organism>
<dbReference type="InterPro" id="IPR019301">
    <property type="entry name" value="Flagellar_prot_FlgJ_N"/>
</dbReference>
<comment type="similarity">
    <text evidence="4">In the C-terminal section; belongs to the glycosyl hydrolase 73 family.</text>
</comment>
<dbReference type="SMART" id="SM00047">
    <property type="entry name" value="LYZ2"/>
    <property type="match status" value="1"/>
</dbReference>